<keyword evidence="2 5" id="KW-0812">Transmembrane</keyword>
<evidence type="ECO:0000256" key="5">
    <source>
        <dbReference type="SAM" id="Phobius"/>
    </source>
</evidence>
<dbReference type="RefSeq" id="WP_270085293.1">
    <property type="nucleotide sequence ID" value="NZ_CP115300.1"/>
</dbReference>
<feature type="transmembrane region" description="Helical" evidence="5">
    <location>
        <begin position="85"/>
        <end position="103"/>
    </location>
</feature>
<accession>A0ABY7PEM5</accession>
<feature type="transmembrane region" description="Helical" evidence="5">
    <location>
        <begin position="41"/>
        <end position="64"/>
    </location>
</feature>
<evidence type="ECO:0000313" key="8">
    <source>
        <dbReference type="Proteomes" id="UP001212326"/>
    </source>
</evidence>
<name>A0ABY7PEM5_9ACTN</name>
<dbReference type="Proteomes" id="UP001212326">
    <property type="component" value="Chromosome"/>
</dbReference>
<proteinExistence type="predicted"/>
<keyword evidence="3 5" id="KW-1133">Transmembrane helix</keyword>
<keyword evidence="8" id="KW-1185">Reference proteome</keyword>
<comment type="subcellular location">
    <subcellularLocation>
        <location evidence="1">Membrane</location>
        <topology evidence="1">Multi-pass membrane protein</topology>
    </subcellularLocation>
</comment>
<sequence>MILLGACAGWALLTAAAHDGRPEGMLLAVLAVTAGHAVGRVSGALLPVAAPCAGALAALAVAVARPDLSPGAWYAAPLGHAGGTAALLALATGAACCAAWATSVPALRLGLWALAAGIVPTGALLGSVAGCAASTAVLLCALAAGSVTRRGPSLLGLAVAAALVGGTVWALAAGVLPDGLSDVLEGRLSAHRVGLWQDALRMAGRNRGLGVGPDRFGELSPAAHTVPSDGKPHSAPLQLAAEQGLVGVVLLGAAFCWVLHALWRTPRPTPVALTAGAALTALAALASLGNALSFTTVTASAGLLAGWATARPWARAGAEPRL</sequence>
<feature type="transmembrane region" description="Helical" evidence="5">
    <location>
        <begin position="154"/>
        <end position="176"/>
    </location>
</feature>
<feature type="domain" description="O-antigen ligase-related" evidence="6">
    <location>
        <begin position="124"/>
        <end position="251"/>
    </location>
</feature>
<feature type="transmembrane region" description="Helical" evidence="5">
    <location>
        <begin position="244"/>
        <end position="263"/>
    </location>
</feature>
<keyword evidence="4 5" id="KW-0472">Membrane</keyword>
<evidence type="ECO:0000259" key="6">
    <source>
        <dbReference type="Pfam" id="PF04932"/>
    </source>
</evidence>
<evidence type="ECO:0000256" key="1">
    <source>
        <dbReference type="ARBA" id="ARBA00004141"/>
    </source>
</evidence>
<dbReference type="Pfam" id="PF04932">
    <property type="entry name" value="Wzy_C"/>
    <property type="match status" value="1"/>
</dbReference>
<organism evidence="7 8">
    <name type="scientific">Streptomyces camelliae</name>
    <dbReference type="NCBI Taxonomy" id="3004093"/>
    <lineage>
        <taxon>Bacteria</taxon>
        <taxon>Bacillati</taxon>
        <taxon>Actinomycetota</taxon>
        <taxon>Actinomycetes</taxon>
        <taxon>Kitasatosporales</taxon>
        <taxon>Streptomycetaceae</taxon>
        <taxon>Streptomyces</taxon>
    </lineage>
</organism>
<evidence type="ECO:0000256" key="3">
    <source>
        <dbReference type="ARBA" id="ARBA00022989"/>
    </source>
</evidence>
<evidence type="ECO:0000313" key="7">
    <source>
        <dbReference type="EMBL" id="WBO68027.1"/>
    </source>
</evidence>
<feature type="transmembrane region" description="Helical" evidence="5">
    <location>
        <begin position="270"/>
        <end position="288"/>
    </location>
</feature>
<reference evidence="7 8" key="1">
    <citation type="submission" date="2022-12" db="EMBL/GenBank/DDBJ databases">
        <authorList>
            <person name="Mo P."/>
        </authorList>
    </citation>
    <scope>NUCLEOTIDE SEQUENCE [LARGE SCALE GENOMIC DNA]</scope>
    <source>
        <strain evidence="7 8">HUAS 2-6</strain>
    </source>
</reference>
<dbReference type="InterPro" id="IPR007016">
    <property type="entry name" value="O-antigen_ligase-rel_domated"/>
</dbReference>
<feature type="transmembrane region" description="Helical" evidence="5">
    <location>
        <begin position="109"/>
        <end position="142"/>
    </location>
</feature>
<dbReference type="EMBL" id="CP115300">
    <property type="protein sequence ID" value="WBO68027.1"/>
    <property type="molecule type" value="Genomic_DNA"/>
</dbReference>
<evidence type="ECO:0000256" key="4">
    <source>
        <dbReference type="ARBA" id="ARBA00023136"/>
    </source>
</evidence>
<evidence type="ECO:0000256" key="2">
    <source>
        <dbReference type="ARBA" id="ARBA00022692"/>
    </source>
</evidence>
<protein>
    <submittedName>
        <fullName evidence="7">O-antigen polymerase</fullName>
    </submittedName>
</protein>
<gene>
    <name evidence="7" type="ORF">O1G22_37025</name>
</gene>